<dbReference type="AlphaFoldDB" id="A0A9C7GAF2"/>
<name>A0A9C7GAF2_9BACI</name>
<keyword evidence="3" id="KW-1185">Reference proteome</keyword>
<evidence type="ECO:0000256" key="1">
    <source>
        <dbReference type="SAM" id="Phobius"/>
    </source>
</evidence>
<protein>
    <submittedName>
        <fullName evidence="2">Uncharacterized protein</fullName>
    </submittedName>
</protein>
<feature type="transmembrane region" description="Helical" evidence="1">
    <location>
        <begin position="7"/>
        <end position="24"/>
    </location>
</feature>
<sequence length="66" mass="7964">MGKFLMYLYLTVAVYCLINVYLSFEAQAYQLTFLMLFLTFINLVLFTIFRKEVKRQQIRLVQDINL</sequence>
<evidence type="ECO:0000313" key="3">
    <source>
        <dbReference type="Proteomes" id="UP000789845"/>
    </source>
</evidence>
<comment type="caution">
    <text evidence="2">The sequence shown here is derived from an EMBL/GenBank/DDBJ whole genome shotgun (WGS) entry which is preliminary data.</text>
</comment>
<keyword evidence="1" id="KW-0472">Membrane</keyword>
<dbReference type="Proteomes" id="UP000789845">
    <property type="component" value="Unassembled WGS sequence"/>
</dbReference>
<dbReference type="EMBL" id="CAKJTG010000012">
    <property type="protein sequence ID" value="CAG9608756.1"/>
    <property type="molecule type" value="Genomic_DNA"/>
</dbReference>
<keyword evidence="1" id="KW-0812">Transmembrane</keyword>
<proteinExistence type="predicted"/>
<keyword evidence="1" id="KW-1133">Transmembrane helix</keyword>
<reference evidence="2" key="1">
    <citation type="submission" date="2021-10" db="EMBL/GenBank/DDBJ databases">
        <authorList>
            <person name="Criscuolo A."/>
        </authorList>
    </citation>
    <scope>NUCLEOTIDE SEQUENCE</scope>
    <source>
        <strain evidence="2">CIP111885</strain>
    </source>
</reference>
<evidence type="ECO:0000313" key="2">
    <source>
        <dbReference type="EMBL" id="CAG9608756.1"/>
    </source>
</evidence>
<accession>A0A9C7GAF2</accession>
<organism evidence="2 3">
    <name type="scientific">Pseudoneobacillus rhizosphaerae</name>
    <dbReference type="NCBI Taxonomy" id="2880968"/>
    <lineage>
        <taxon>Bacteria</taxon>
        <taxon>Bacillati</taxon>
        <taxon>Bacillota</taxon>
        <taxon>Bacilli</taxon>
        <taxon>Bacillales</taxon>
        <taxon>Bacillaceae</taxon>
        <taxon>Pseudoneobacillus</taxon>
    </lineage>
</organism>
<gene>
    <name evidence="2" type="ORF">NEOCIP111885_02473</name>
</gene>
<feature type="transmembrane region" description="Helical" evidence="1">
    <location>
        <begin position="30"/>
        <end position="49"/>
    </location>
</feature>